<dbReference type="Proteomes" id="UP000078084">
    <property type="component" value="Unassembled WGS sequence"/>
</dbReference>
<dbReference type="PROSITE" id="PS00922">
    <property type="entry name" value="TRANSGLYCOSYLASE"/>
    <property type="match status" value="1"/>
</dbReference>
<dbReference type="PATRIC" id="fig|206506.3.peg.682"/>
<dbReference type="RefSeq" id="WP_068367389.1">
    <property type="nucleotide sequence ID" value="NZ_CBCSEB010000010.1"/>
</dbReference>
<dbReference type="Gene3D" id="1.10.530.10">
    <property type="match status" value="1"/>
</dbReference>
<dbReference type="GeneID" id="99727874"/>
<feature type="domain" description="LysM" evidence="3">
    <location>
        <begin position="343"/>
        <end position="387"/>
    </location>
</feature>
<dbReference type="OrthoDB" id="9815002at2"/>
<comment type="caution">
    <text evidence="4">The sequence shown here is derived from an EMBL/GenBank/DDBJ whole genome shotgun (WGS) entry which is preliminary data.</text>
</comment>
<dbReference type="CDD" id="cd16894">
    <property type="entry name" value="MltD-like"/>
    <property type="match status" value="1"/>
</dbReference>
<dbReference type="InterPro" id="IPR023346">
    <property type="entry name" value="Lysozyme-like_dom_sf"/>
</dbReference>
<reference evidence="4 6" key="1">
    <citation type="submission" date="2015-04" db="EMBL/GenBank/DDBJ databases">
        <title>Genome sequence of Kerstersia gyiorum CG1.</title>
        <authorList>
            <person name="Greninger A.L."/>
            <person name="Kozyreva V."/>
            <person name="Chaturvedi V."/>
        </authorList>
    </citation>
    <scope>NUCLEOTIDE SEQUENCE [LARGE SCALE GENOMIC DNA]</scope>
    <source>
        <strain evidence="4 6">CG1</strain>
    </source>
</reference>
<dbReference type="CDD" id="cd00118">
    <property type="entry name" value="LysM"/>
    <property type="match status" value="2"/>
</dbReference>
<dbReference type="InterPro" id="IPR008258">
    <property type="entry name" value="Transglycosylase_SLT_dom_1"/>
</dbReference>
<keyword evidence="6" id="KW-1185">Reference proteome</keyword>
<name>A0A171KWK4_9BURK</name>
<evidence type="ECO:0000256" key="1">
    <source>
        <dbReference type="ARBA" id="ARBA00007734"/>
    </source>
</evidence>
<dbReference type="STRING" id="206506.AAV32_03110"/>
<dbReference type="PROSITE" id="PS51782">
    <property type="entry name" value="LYSM"/>
    <property type="match status" value="2"/>
</dbReference>
<evidence type="ECO:0000259" key="3">
    <source>
        <dbReference type="PROSITE" id="PS51782"/>
    </source>
</evidence>
<dbReference type="SUPFAM" id="SSF54106">
    <property type="entry name" value="LysM domain"/>
    <property type="match status" value="2"/>
</dbReference>
<dbReference type="PANTHER" id="PTHR33734">
    <property type="entry name" value="LYSM DOMAIN-CONTAINING GPI-ANCHORED PROTEIN 2"/>
    <property type="match status" value="1"/>
</dbReference>
<dbReference type="AlphaFoldDB" id="A0A171KWK4"/>
<dbReference type="PROSITE" id="PS51257">
    <property type="entry name" value="PROKAR_LIPOPROTEIN"/>
    <property type="match status" value="1"/>
</dbReference>
<dbReference type="EMBL" id="LBNE01000001">
    <property type="protein sequence ID" value="KKO73271.1"/>
    <property type="molecule type" value="Genomic_DNA"/>
</dbReference>
<evidence type="ECO:0000313" key="7">
    <source>
        <dbReference type="Proteomes" id="UP000292039"/>
    </source>
</evidence>
<evidence type="ECO:0000313" key="5">
    <source>
        <dbReference type="EMBL" id="RZS73432.1"/>
    </source>
</evidence>
<dbReference type="PANTHER" id="PTHR33734:SF22">
    <property type="entry name" value="MEMBRANE-BOUND LYTIC MUREIN TRANSGLYCOSYLASE D"/>
    <property type="match status" value="1"/>
</dbReference>
<dbReference type="Pfam" id="PF01464">
    <property type="entry name" value="SLT"/>
    <property type="match status" value="1"/>
</dbReference>
<feature type="signal peptide" evidence="2">
    <location>
        <begin position="1"/>
        <end position="26"/>
    </location>
</feature>
<reference evidence="5 7" key="2">
    <citation type="submission" date="2019-02" db="EMBL/GenBank/DDBJ databases">
        <title>Genomic Encyclopedia of Type Strains, Phase IV (KMG-IV): sequencing the most valuable type-strain genomes for metagenomic binning, comparative biology and taxonomic classification.</title>
        <authorList>
            <person name="Goeker M."/>
        </authorList>
    </citation>
    <scope>NUCLEOTIDE SEQUENCE [LARGE SCALE GENOMIC DNA]</scope>
    <source>
        <strain evidence="5 7">DSM 16618</strain>
    </source>
</reference>
<dbReference type="Gene3D" id="3.10.350.10">
    <property type="entry name" value="LysM domain"/>
    <property type="match status" value="2"/>
</dbReference>
<dbReference type="GO" id="GO:0000270">
    <property type="term" value="P:peptidoglycan metabolic process"/>
    <property type="evidence" value="ECO:0007669"/>
    <property type="project" value="InterPro"/>
</dbReference>
<feature type="domain" description="LysM" evidence="3">
    <location>
        <begin position="417"/>
        <end position="460"/>
    </location>
</feature>
<protein>
    <submittedName>
        <fullName evidence="4 5">Murein transglycosylase</fullName>
    </submittedName>
</protein>
<dbReference type="GO" id="GO:0008932">
    <property type="term" value="F:lytic endotransglycosylase activity"/>
    <property type="evidence" value="ECO:0007669"/>
    <property type="project" value="TreeGrafter"/>
</dbReference>
<feature type="chain" id="PRO_5036007478" evidence="2">
    <location>
        <begin position="27"/>
        <end position="467"/>
    </location>
</feature>
<dbReference type="InterPro" id="IPR036779">
    <property type="entry name" value="LysM_dom_sf"/>
</dbReference>
<dbReference type="InterPro" id="IPR018392">
    <property type="entry name" value="LysM"/>
</dbReference>
<dbReference type="GO" id="GO:0016020">
    <property type="term" value="C:membrane"/>
    <property type="evidence" value="ECO:0007669"/>
    <property type="project" value="InterPro"/>
</dbReference>
<organism evidence="4 6">
    <name type="scientific">Kerstersia gyiorum</name>
    <dbReference type="NCBI Taxonomy" id="206506"/>
    <lineage>
        <taxon>Bacteria</taxon>
        <taxon>Pseudomonadati</taxon>
        <taxon>Pseudomonadota</taxon>
        <taxon>Betaproteobacteria</taxon>
        <taxon>Burkholderiales</taxon>
        <taxon>Alcaligenaceae</taxon>
        <taxon>Kerstersia</taxon>
    </lineage>
</organism>
<dbReference type="Proteomes" id="UP000292039">
    <property type="component" value="Unassembled WGS sequence"/>
</dbReference>
<dbReference type="EMBL" id="SGWZ01000001">
    <property type="protein sequence ID" value="RZS73432.1"/>
    <property type="molecule type" value="Genomic_DNA"/>
</dbReference>
<keyword evidence="2" id="KW-0732">Signal</keyword>
<dbReference type="Pfam" id="PF01476">
    <property type="entry name" value="LysM"/>
    <property type="match status" value="2"/>
</dbReference>
<sequence length="467" mass="52167">MNLIKFILPLCLAVLAGCASAPQQQAAQDNDPVSLLIARSSPPPQRSNRATLLQARMADSSRIIDLTRPASDAWERIRLGFAIPNLDTPLVQKWTDYYAAHPEYVQRMADRAGKYLYHILDEIDRRGLPTELALLPFVESAYNPDAYSRAHASGLWQFVPATGQNFNLKQDWWRDERRDPIASTRAALDYLEYLFELQGDWHLALASYNWGEGSVRRAMARNEADNKPTDYLSLNMPDETRNYLPKLQAIKNIVAMPQQYAIALPEVPNSPYFTTIAKTRDIDIDIAAKLAEMPLDEFRALNPSYNLPIIPGSDSTTLILPLDRVEVFYANLNTYKGELSAWKTYHPKRGETLRDIAREHGISEAELRRLNGLGARQRTASGQPLLLPAKPGNQVKFASLAPVAPVAASNSRAATVRSHTVRRGDTLSAIARRYGTDVSTLRRLNNLKGSNLAVGRKLRIPGTNSRG</sequence>
<evidence type="ECO:0000313" key="6">
    <source>
        <dbReference type="Proteomes" id="UP000078084"/>
    </source>
</evidence>
<comment type="similarity">
    <text evidence="1">Belongs to the transglycosylase Slt family.</text>
</comment>
<accession>A0A171KWK4</accession>
<dbReference type="SMART" id="SM00257">
    <property type="entry name" value="LysM"/>
    <property type="match status" value="2"/>
</dbReference>
<dbReference type="InterPro" id="IPR000189">
    <property type="entry name" value="Transglyc_AS"/>
</dbReference>
<gene>
    <name evidence="4" type="ORF">AAV32_03110</name>
    <name evidence="5" type="ORF">EV679_0623</name>
</gene>
<evidence type="ECO:0000256" key="2">
    <source>
        <dbReference type="SAM" id="SignalP"/>
    </source>
</evidence>
<dbReference type="SUPFAM" id="SSF53955">
    <property type="entry name" value="Lysozyme-like"/>
    <property type="match status" value="1"/>
</dbReference>
<proteinExistence type="inferred from homology"/>
<evidence type="ECO:0000313" key="4">
    <source>
        <dbReference type="EMBL" id="KKO73271.1"/>
    </source>
</evidence>